<organism evidence="2 3">
    <name type="scientific">Gandjariella thermophila</name>
    <dbReference type="NCBI Taxonomy" id="1931992"/>
    <lineage>
        <taxon>Bacteria</taxon>
        <taxon>Bacillati</taxon>
        <taxon>Actinomycetota</taxon>
        <taxon>Actinomycetes</taxon>
        <taxon>Pseudonocardiales</taxon>
        <taxon>Pseudonocardiaceae</taxon>
        <taxon>Gandjariella</taxon>
    </lineage>
</organism>
<reference evidence="3" key="1">
    <citation type="submission" date="2019-04" db="EMBL/GenBank/DDBJ databases">
        <title>Draft genome sequence of Pseudonocardiaceae bacterium SL3-2-4.</title>
        <authorList>
            <person name="Ningsih F."/>
            <person name="Yokota A."/>
            <person name="Sakai Y."/>
            <person name="Nanatani K."/>
            <person name="Yabe S."/>
            <person name="Oetari A."/>
            <person name="Sjamsuridzal W."/>
        </authorList>
    </citation>
    <scope>NUCLEOTIDE SEQUENCE [LARGE SCALE GENOMIC DNA]</scope>
    <source>
        <strain evidence="3">SL3-2-4</strain>
    </source>
</reference>
<dbReference type="AlphaFoldDB" id="A0A4D4JAR0"/>
<dbReference type="Proteomes" id="UP000298860">
    <property type="component" value="Unassembled WGS sequence"/>
</dbReference>
<dbReference type="Pfam" id="PF13630">
    <property type="entry name" value="SdpI"/>
    <property type="match status" value="1"/>
</dbReference>
<comment type="caution">
    <text evidence="2">The sequence shown here is derived from an EMBL/GenBank/DDBJ whole genome shotgun (WGS) entry which is preliminary data.</text>
</comment>
<feature type="transmembrane region" description="Helical" evidence="1">
    <location>
        <begin position="66"/>
        <end position="88"/>
    </location>
</feature>
<name>A0A4D4JAR0_9PSEU</name>
<evidence type="ECO:0008006" key="4">
    <source>
        <dbReference type="Google" id="ProtNLM"/>
    </source>
</evidence>
<keyword evidence="3" id="KW-1185">Reference proteome</keyword>
<protein>
    <recommendedName>
        <fullName evidence="4">SdpI family protein</fullName>
    </recommendedName>
</protein>
<dbReference type="EMBL" id="BJFL01000010">
    <property type="protein sequence ID" value="GDY30913.1"/>
    <property type="molecule type" value="Genomic_DNA"/>
</dbReference>
<evidence type="ECO:0000313" key="2">
    <source>
        <dbReference type="EMBL" id="GDY30913.1"/>
    </source>
</evidence>
<keyword evidence="1" id="KW-1133">Transmembrane helix</keyword>
<evidence type="ECO:0000256" key="1">
    <source>
        <dbReference type="SAM" id="Phobius"/>
    </source>
</evidence>
<feature type="transmembrane region" description="Helical" evidence="1">
    <location>
        <begin position="12"/>
        <end position="36"/>
    </location>
</feature>
<evidence type="ECO:0000313" key="3">
    <source>
        <dbReference type="Proteomes" id="UP000298860"/>
    </source>
</evidence>
<sequence length="140" mass="13517">MNLAAAESAPAALRATALVVLAVAGLGLAVIGYLGWRARLPRNRFAGVRTPAAMRSDDAFRVANQVAGIPVMVAGLVGVFGGVAAFFLPSAPATVTALVIVVLGMGGLAVAGGVLGSRAAGAVPEPRAGGCAGCCCGGCG</sequence>
<dbReference type="InterPro" id="IPR025962">
    <property type="entry name" value="SdpI/YhfL"/>
</dbReference>
<feature type="transmembrane region" description="Helical" evidence="1">
    <location>
        <begin position="94"/>
        <end position="115"/>
    </location>
</feature>
<gene>
    <name evidence="2" type="ORF">GTS_25460</name>
</gene>
<keyword evidence="1" id="KW-0812">Transmembrane</keyword>
<proteinExistence type="predicted"/>
<keyword evidence="1" id="KW-0472">Membrane</keyword>
<accession>A0A4D4JAR0</accession>